<evidence type="ECO:0000256" key="6">
    <source>
        <dbReference type="PIRSR" id="PIRSR625705-1"/>
    </source>
</evidence>
<feature type="domain" description="Beta-hexosaminidase bacterial type N-terminal" evidence="9">
    <location>
        <begin position="29"/>
        <end position="165"/>
    </location>
</feature>
<keyword evidence="4" id="KW-0378">Hydrolase</keyword>
<dbReference type="Pfam" id="PF02838">
    <property type="entry name" value="Glyco_hydro_20b"/>
    <property type="match status" value="1"/>
</dbReference>
<dbReference type="GO" id="GO:0030203">
    <property type="term" value="P:glycosaminoglycan metabolic process"/>
    <property type="evidence" value="ECO:0007669"/>
    <property type="project" value="TreeGrafter"/>
</dbReference>
<dbReference type="GO" id="GO:0005975">
    <property type="term" value="P:carbohydrate metabolic process"/>
    <property type="evidence" value="ECO:0007669"/>
    <property type="project" value="InterPro"/>
</dbReference>
<comment type="catalytic activity">
    <reaction evidence="1">
        <text>Hydrolysis of terminal non-reducing N-acetyl-D-hexosamine residues in N-acetyl-beta-D-hexosaminides.</text>
        <dbReference type="EC" id="3.2.1.52"/>
    </reaction>
</comment>
<feature type="chain" id="PRO_5013740183" description="beta-N-acetylhexosaminidase" evidence="7">
    <location>
        <begin position="27"/>
        <end position="625"/>
    </location>
</feature>
<dbReference type="RefSeq" id="WP_099646814.1">
    <property type="nucleotide sequence ID" value="NZ_KZ319293.1"/>
</dbReference>
<evidence type="ECO:0000256" key="5">
    <source>
        <dbReference type="ARBA" id="ARBA00023295"/>
    </source>
</evidence>
<dbReference type="CDD" id="cd06563">
    <property type="entry name" value="GH20_chitobiase-like"/>
    <property type="match status" value="1"/>
</dbReference>
<dbReference type="PANTHER" id="PTHR22600:SF57">
    <property type="entry name" value="BETA-N-ACETYLHEXOSAMINIDASE"/>
    <property type="match status" value="1"/>
</dbReference>
<evidence type="ECO:0000259" key="8">
    <source>
        <dbReference type="Pfam" id="PF00728"/>
    </source>
</evidence>
<dbReference type="PRINTS" id="PR00738">
    <property type="entry name" value="GLHYDRLASE20"/>
</dbReference>
<dbReference type="InterPro" id="IPR015882">
    <property type="entry name" value="HEX_bac_N"/>
</dbReference>
<evidence type="ECO:0000256" key="7">
    <source>
        <dbReference type="SAM" id="SignalP"/>
    </source>
</evidence>
<feature type="signal peptide" evidence="7">
    <location>
        <begin position="1"/>
        <end position="26"/>
    </location>
</feature>
<keyword evidence="5" id="KW-0326">Glycosidase</keyword>
<evidence type="ECO:0000313" key="10">
    <source>
        <dbReference type="EMBL" id="PHQ28822.1"/>
    </source>
</evidence>
<reference evidence="10 11" key="1">
    <citation type="submission" date="2017-08" db="EMBL/GenBank/DDBJ databases">
        <title>The whole genome shortgun sequences of strain Leeuwenhoekiella nanhaiensis G18 from the South China Sea.</title>
        <authorList>
            <person name="Liu Q."/>
        </authorList>
    </citation>
    <scope>NUCLEOTIDE SEQUENCE [LARGE SCALE GENOMIC DNA]</scope>
    <source>
        <strain evidence="10 11">G18</strain>
    </source>
</reference>
<proteinExistence type="inferred from homology"/>
<accession>A0A2G1VPY4</accession>
<dbReference type="Pfam" id="PF13287">
    <property type="entry name" value="Fn3_assoc"/>
    <property type="match status" value="1"/>
</dbReference>
<feature type="domain" description="Glycoside hydrolase family 20 catalytic" evidence="8">
    <location>
        <begin position="169"/>
        <end position="512"/>
    </location>
</feature>
<comment type="caution">
    <text evidence="10">The sequence shown here is derived from an EMBL/GenBank/DDBJ whole genome shotgun (WGS) entry which is preliminary data.</text>
</comment>
<evidence type="ECO:0000259" key="9">
    <source>
        <dbReference type="Pfam" id="PF02838"/>
    </source>
</evidence>
<dbReference type="InterPro" id="IPR029018">
    <property type="entry name" value="Hex-like_dom2"/>
</dbReference>
<dbReference type="OrthoDB" id="9763537at2"/>
<feature type="active site" description="Proton donor" evidence="6">
    <location>
        <position position="343"/>
    </location>
</feature>
<dbReference type="EMBL" id="NQXA01000011">
    <property type="protein sequence ID" value="PHQ28822.1"/>
    <property type="molecule type" value="Genomic_DNA"/>
</dbReference>
<evidence type="ECO:0000256" key="1">
    <source>
        <dbReference type="ARBA" id="ARBA00001231"/>
    </source>
</evidence>
<dbReference type="SUPFAM" id="SSF55545">
    <property type="entry name" value="beta-N-acetylhexosaminidase-like domain"/>
    <property type="match status" value="1"/>
</dbReference>
<evidence type="ECO:0000313" key="11">
    <source>
        <dbReference type="Proteomes" id="UP000229433"/>
    </source>
</evidence>
<evidence type="ECO:0000256" key="3">
    <source>
        <dbReference type="ARBA" id="ARBA00012663"/>
    </source>
</evidence>
<keyword evidence="7" id="KW-0732">Signal</keyword>
<keyword evidence="11" id="KW-1185">Reference proteome</keyword>
<gene>
    <name evidence="10" type="ORF">CJ305_13470</name>
</gene>
<protein>
    <recommendedName>
        <fullName evidence="3">beta-N-acetylhexosaminidase</fullName>
        <ecNumber evidence="3">3.2.1.52</ecNumber>
    </recommendedName>
</protein>
<dbReference type="Gene3D" id="3.20.20.80">
    <property type="entry name" value="Glycosidases"/>
    <property type="match status" value="1"/>
</dbReference>
<dbReference type="SUPFAM" id="SSF51445">
    <property type="entry name" value="(Trans)glycosidases"/>
    <property type="match status" value="1"/>
</dbReference>
<dbReference type="Gene3D" id="3.30.379.10">
    <property type="entry name" value="Chitobiase/beta-hexosaminidase domain 2-like"/>
    <property type="match status" value="1"/>
</dbReference>
<evidence type="ECO:0000256" key="2">
    <source>
        <dbReference type="ARBA" id="ARBA00006285"/>
    </source>
</evidence>
<dbReference type="GO" id="GO:0016020">
    <property type="term" value="C:membrane"/>
    <property type="evidence" value="ECO:0007669"/>
    <property type="project" value="TreeGrafter"/>
</dbReference>
<dbReference type="GO" id="GO:0004563">
    <property type="term" value="F:beta-N-acetylhexosaminidase activity"/>
    <property type="evidence" value="ECO:0007669"/>
    <property type="project" value="UniProtKB-EC"/>
</dbReference>
<dbReference type="InterPro" id="IPR025705">
    <property type="entry name" value="Beta_hexosaminidase_sua/sub"/>
</dbReference>
<dbReference type="PANTHER" id="PTHR22600">
    <property type="entry name" value="BETA-HEXOSAMINIDASE"/>
    <property type="match status" value="1"/>
</dbReference>
<dbReference type="PIRSF" id="PIRSF001093">
    <property type="entry name" value="B-hxosamndse_ab_euk"/>
    <property type="match status" value="1"/>
</dbReference>
<dbReference type="Pfam" id="PF00728">
    <property type="entry name" value="Glyco_hydro_20"/>
    <property type="match status" value="1"/>
</dbReference>
<dbReference type="InterPro" id="IPR015883">
    <property type="entry name" value="Glyco_hydro_20_cat"/>
</dbReference>
<dbReference type="AlphaFoldDB" id="A0A2G1VPY4"/>
<organism evidence="10 11">
    <name type="scientific">Leeuwenhoekiella nanhaiensis</name>
    <dbReference type="NCBI Taxonomy" id="1655491"/>
    <lineage>
        <taxon>Bacteria</taxon>
        <taxon>Pseudomonadati</taxon>
        <taxon>Bacteroidota</taxon>
        <taxon>Flavobacteriia</taxon>
        <taxon>Flavobacteriales</taxon>
        <taxon>Flavobacteriaceae</taxon>
        <taxon>Leeuwenhoekiella</taxon>
    </lineage>
</organism>
<evidence type="ECO:0000256" key="4">
    <source>
        <dbReference type="ARBA" id="ARBA00022801"/>
    </source>
</evidence>
<dbReference type="Proteomes" id="UP000229433">
    <property type="component" value="Unassembled WGS sequence"/>
</dbReference>
<dbReference type="InterPro" id="IPR017853">
    <property type="entry name" value="GH"/>
</dbReference>
<dbReference type="InterPro" id="IPR026876">
    <property type="entry name" value="Fn3_assoc_repeat"/>
</dbReference>
<dbReference type="EC" id="3.2.1.52" evidence="3"/>
<sequence>MKNSVMLRISLALVIFSLCGNLSAQKSELSVIPIPTEYELGEGNFVIDKHTVLYADPAQTEVMHIAEMFQKQLRTVSGMLLPILPLADFEDQQHAVVFQLEPDEELGAEGYHLEVTPNHILARANQPAGLFYAMQTLYQLLPPEVVKNEVARAVDWTVPAVMITDVPAYKWRGLHLDTGRHISSVAFIKKYLDQMAAHKLNTFHWHLTEDQGWRLQIKKYPLLTEVGAYRDSTLVGHYGTGKYDGKRYGGYYTQEEAREIVAYAKERYITVVPEIEMPGHATAAVASYPQLGNTDKPVKTVTTWGVFPDIFNVEESTFDFLEDVLVEVMDIFPSKYIHIGGDEAPKDQWEASERIQFKIDSLGLKDEHELQSYFITRIEKFLNSKGRQIIGWDEILEGGLAPNAAVMSWRGEEGGIAAAKDAHYVVMSPGSHLYFDHGQGDPDQEPLNIGGYLPLKKVYSYKPTPDALSDEEAQYIMGAQANLWTEYLPTSDSREYMVFPRISALAEVVWSGEEHKNWESFKKRIPQQLERYELQDLNYSNTIYNVEIRAEYDEKAKDFEVVLHPQWEGIVRYTLDGSTPTASSNVYEKPQKLKAGTTVKAGLFADSELQGSITSETMRTPQPKN</sequence>
<comment type="similarity">
    <text evidence="2">Belongs to the glycosyl hydrolase 20 family.</text>
</comment>
<name>A0A2G1VPY4_9FLAO</name>